<organism evidence="1 2">
    <name type="scientific">Paenibacillus xylanivorans</name>
    <dbReference type="NCBI Taxonomy" id="1705561"/>
    <lineage>
        <taxon>Bacteria</taxon>
        <taxon>Bacillati</taxon>
        <taxon>Bacillota</taxon>
        <taxon>Bacilli</taxon>
        <taxon>Bacillales</taxon>
        <taxon>Paenibacillaceae</taxon>
        <taxon>Paenibacillus</taxon>
    </lineage>
</organism>
<evidence type="ECO:0000313" key="2">
    <source>
        <dbReference type="Proteomes" id="UP000037688"/>
    </source>
</evidence>
<proteinExistence type="predicted"/>
<dbReference type="Proteomes" id="UP000037688">
    <property type="component" value="Unassembled WGS sequence"/>
</dbReference>
<evidence type="ECO:0000313" key="1">
    <source>
        <dbReference type="EMBL" id="KOY17429.1"/>
    </source>
</evidence>
<dbReference type="AlphaFoldDB" id="A0A0M9BRN7"/>
<reference evidence="1 2" key="1">
    <citation type="submission" date="2015-08" db="EMBL/GenBank/DDBJ databases">
        <title>Draft genome sequence of cellulolytic and xylanolytic Paenibacillus sp. A59, isolated from a decaying forest soil from Patagonia, Argentina.</title>
        <authorList>
            <person name="Ghio S."/>
            <person name="Caceres A.M."/>
            <person name="Talia P."/>
            <person name="Grasso D."/>
            <person name="Campos E."/>
        </authorList>
    </citation>
    <scope>NUCLEOTIDE SEQUENCE [LARGE SCALE GENOMIC DNA]</scope>
    <source>
        <strain evidence="1 2">A59</strain>
    </source>
</reference>
<keyword evidence="2" id="KW-1185">Reference proteome</keyword>
<protein>
    <submittedName>
        <fullName evidence="1">Uncharacterized protein</fullName>
    </submittedName>
</protein>
<gene>
    <name evidence="1" type="ORF">AMS66_06540</name>
</gene>
<dbReference type="RefSeq" id="WP_053780019.1">
    <property type="nucleotide sequence ID" value="NZ_LITU01000040.1"/>
</dbReference>
<name>A0A0M9BRN7_9BACL</name>
<dbReference type="PATRIC" id="fig|1705561.3.peg.1030"/>
<dbReference type="EMBL" id="LITU01000040">
    <property type="protein sequence ID" value="KOY17429.1"/>
    <property type="molecule type" value="Genomic_DNA"/>
</dbReference>
<accession>A0A0M9BRN7</accession>
<comment type="caution">
    <text evidence="1">The sequence shown here is derived from an EMBL/GenBank/DDBJ whole genome shotgun (WGS) entry which is preliminary data.</text>
</comment>
<dbReference type="OrthoDB" id="581789at2"/>
<sequence>MSYTKPVIREPYYDCPKWFDNDVHRSELLTLSGKCTSSEVELFLIHLFGYNNINIDQSMEDTFNELFANDSVAILGGVAFYESEEKFIMPSCCCGLEQFREIYNSILNRESPWLGHDPSPGLTYKDNVAIVWSDDPDSSDRSDVFHIDFEFEEILSCLEKSKYNLKDFIDKPLFEWIYRRDRDTAKKMKDRMYEWFLYEL</sequence>